<dbReference type="InterPro" id="IPR015760">
    <property type="entry name" value="TIF_IF2"/>
</dbReference>
<dbReference type="InterPro" id="IPR036925">
    <property type="entry name" value="TIF_IF2_dom3_sf"/>
</dbReference>
<dbReference type="InterPro" id="IPR023115">
    <property type="entry name" value="TIF_IF2_dom3"/>
</dbReference>
<evidence type="ECO:0000256" key="1">
    <source>
        <dbReference type="ARBA" id="ARBA00007733"/>
    </source>
</evidence>
<dbReference type="FunFam" id="3.40.50.300:FF:000019">
    <property type="entry name" value="Translation initiation factor IF-2"/>
    <property type="match status" value="1"/>
</dbReference>
<proteinExistence type="inferred from homology"/>
<evidence type="ECO:0000256" key="2">
    <source>
        <dbReference type="ARBA" id="ARBA00022540"/>
    </source>
</evidence>
<feature type="non-terminal residue" evidence="8">
    <location>
        <position position="1"/>
    </location>
</feature>
<dbReference type="Gene3D" id="3.40.50.10050">
    <property type="entry name" value="Translation initiation factor IF- 2, domain 3"/>
    <property type="match status" value="1"/>
</dbReference>
<dbReference type="Gene3D" id="2.40.30.10">
    <property type="entry name" value="Translation factors"/>
    <property type="match status" value="1"/>
</dbReference>
<dbReference type="Pfam" id="PF11987">
    <property type="entry name" value="IF-2"/>
    <property type="match status" value="1"/>
</dbReference>
<dbReference type="PROSITE" id="PS51722">
    <property type="entry name" value="G_TR_2"/>
    <property type="match status" value="1"/>
</dbReference>
<feature type="domain" description="Tr-type G" evidence="7">
    <location>
        <begin position="168"/>
        <end position="337"/>
    </location>
</feature>
<evidence type="ECO:0000256" key="3">
    <source>
        <dbReference type="ARBA" id="ARBA00022741"/>
    </source>
</evidence>
<dbReference type="NCBIfam" id="TIGR00487">
    <property type="entry name" value="IF-2"/>
    <property type="match status" value="1"/>
</dbReference>
<keyword evidence="3" id="KW-0547">Nucleotide-binding</keyword>
<dbReference type="InterPro" id="IPR044145">
    <property type="entry name" value="IF2_II"/>
</dbReference>
<dbReference type="GO" id="GO:0005525">
    <property type="term" value="F:GTP binding"/>
    <property type="evidence" value="ECO:0007669"/>
    <property type="project" value="UniProtKB-KW"/>
</dbReference>
<dbReference type="InterPro" id="IPR006847">
    <property type="entry name" value="IF2_N"/>
</dbReference>
<dbReference type="PANTHER" id="PTHR43381">
    <property type="entry name" value="TRANSLATION INITIATION FACTOR IF-2-RELATED"/>
    <property type="match status" value="1"/>
</dbReference>
<dbReference type="GO" id="GO:0003743">
    <property type="term" value="F:translation initiation factor activity"/>
    <property type="evidence" value="ECO:0007669"/>
    <property type="project" value="UniProtKB-KW"/>
</dbReference>
<dbReference type="InterPro" id="IPR005225">
    <property type="entry name" value="Small_GTP-bd"/>
</dbReference>
<feature type="region of interest" description="Disordered" evidence="6">
    <location>
        <begin position="1"/>
        <end position="43"/>
    </location>
</feature>
<sequence length="555" mass="61195">PTNNFKSKSTKNFQSNNKTTTGSKKNQQKRPTLKPTNKESRKLNLTKIIDQENQEFDKFPSLAKLKRASEKERIKTEESVEEDKIIKEIIIPEIITVQELANRMAEKTAGVVKTLMKMGVMANATQSLEADTAALVATELGHNVKLVNEDDILKEIEDKKDNENDLIKRAPVVTIMGHVDHGKTTILDAFRNSNVVSKEAGGITQHIGAYQINKNDKKITFIDTPGHEAFSNMRARGSKTTDIIILVVAADDGLKPQTIESISHAKAAKVPIILAINKIDLPAADPDKIRNELLNYEIIVEKLSGDVLDVEISALKKTNLEKLENAIHLQADLLNLTANPKRSARGVVIESKLEKGRGSVATVLVQKGTLKVGDIFVSGSEWGKVKALINDRGENLKEASPSQPVEVLGFDANPLAGDDFIVVDNENRAKKIAEYRSKKKLQKKNTVIKTNVDEMFKQISKGEETFIDVIIKADVQGSAEAIESSILKLSTEEIKTRVVFKGVGAITESDVALANSSKGFIIGFNVRAIPQAREIAKRDGVDIKYYSIIYELIDD</sequence>
<organism evidence="8">
    <name type="scientific">marine metagenome</name>
    <dbReference type="NCBI Taxonomy" id="408172"/>
    <lineage>
        <taxon>unclassified sequences</taxon>
        <taxon>metagenomes</taxon>
        <taxon>ecological metagenomes</taxon>
    </lineage>
</organism>
<protein>
    <recommendedName>
        <fullName evidence="7">Tr-type G domain-containing protein</fullName>
    </recommendedName>
</protein>
<dbReference type="SUPFAM" id="SSF52156">
    <property type="entry name" value="Initiation factor IF2/eIF5b, domain 3"/>
    <property type="match status" value="1"/>
</dbReference>
<dbReference type="InterPro" id="IPR053905">
    <property type="entry name" value="EF-G-like_DII"/>
</dbReference>
<dbReference type="CDD" id="cd03702">
    <property type="entry name" value="IF2_mtIF2_II"/>
    <property type="match status" value="1"/>
</dbReference>
<evidence type="ECO:0000256" key="4">
    <source>
        <dbReference type="ARBA" id="ARBA00022917"/>
    </source>
</evidence>
<name>A0A382EMP5_9ZZZZ</name>
<dbReference type="NCBIfam" id="TIGR00231">
    <property type="entry name" value="small_GTP"/>
    <property type="match status" value="1"/>
</dbReference>
<evidence type="ECO:0000256" key="5">
    <source>
        <dbReference type="ARBA" id="ARBA00023134"/>
    </source>
</evidence>
<feature type="compositionally biased region" description="Polar residues" evidence="6">
    <location>
        <begin position="1"/>
        <end position="25"/>
    </location>
</feature>
<dbReference type="FunFam" id="2.40.30.10:FF:000054">
    <property type="entry name" value="Translation initiation factor IF-2"/>
    <property type="match status" value="1"/>
</dbReference>
<reference evidence="8" key="1">
    <citation type="submission" date="2018-05" db="EMBL/GenBank/DDBJ databases">
        <authorList>
            <person name="Lanie J.A."/>
            <person name="Ng W.-L."/>
            <person name="Kazmierczak K.M."/>
            <person name="Andrzejewski T.M."/>
            <person name="Davidsen T.M."/>
            <person name="Wayne K.J."/>
            <person name="Tettelin H."/>
            <person name="Glass J.I."/>
            <person name="Rusch D."/>
            <person name="Podicherti R."/>
            <person name="Tsui H.-C.T."/>
            <person name="Winkler M.E."/>
        </authorList>
    </citation>
    <scope>NUCLEOTIDE SEQUENCE</scope>
</reference>
<dbReference type="PANTHER" id="PTHR43381:SF5">
    <property type="entry name" value="TR-TYPE G DOMAIN-CONTAINING PROTEIN"/>
    <property type="match status" value="1"/>
</dbReference>
<dbReference type="SUPFAM" id="SSF50447">
    <property type="entry name" value="Translation proteins"/>
    <property type="match status" value="1"/>
</dbReference>
<feature type="non-terminal residue" evidence="8">
    <location>
        <position position="555"/>
    </location>
</feature>
<dbReference type="EMBL" id="UINC01045216">
    <property type="protein sequence ID" value="SVB51705.1"/>
    <property type="molecule type" value="Genomic_DNA"/>
</dbReference>
<accession>A0A382EMP5</accession>
<dbReference type="Pfam" id="PF04760">
    <property type="entry name" value="IF2_N"/>
    <property type="match status" value="1"/>
</dbReference>
<dbReference type="Gene3D" id="3.40.50.300">
    <property type="entry name" value="P-loop containing nucleotide triphosphate hydrolases"/>
    <property type="match status" value="1"/>
</dbReference>
<keyword evidence="5" id="KW-0342">GTP-binding</keyword>
<dbReference type="CDD" id="cd01887">
    <property type="entry name" value="IF2_eIF5B"/>
    <property type="match status" value="1"/>
</dbReference>
<dbReference type="InterPro" id="IPR000795">
    <property type="entry name" value="T_Tr_GTP-bd_dom"/>
</dbReference>
<dbReference type="SUPFAM" id="SSF52540">
    <property type="entry name" value="P-loop containing nucleoside triphosphate hydrolases"/>
    <property type="match status" value="1"/>
</dbReference>
<keyword evidence="2" id="KW-0396">Initiation factor</keyword>
<dbReference type="InterPro" id="IPR009000">
    <property type="entry name" value="Transl_B-barrel_sf"/>
</dbReference>
<dbReference type="FunFam" id="3.40.50.10050:FF:000001">
    <property type="entry name" value="Translation initiation factor IF-2"/>
    <property type="match status" value="1"/>
</dbReference>
<dbReference type="InterPro" id="IPR000178">
    <property type="entry name" value="TF_IF2_bacterial-like"/>
</dbReference>
<dbReference type="AlphaFoldDB" id="A0A382EMP5"/>
<evidence type="ECO:0000313" key="8">
    <source>
        <dbReference type="EMBL" id="SVB51705.1"/>
    </source>
</evidence>
<dbReference type="Pfam" id="PF00009">
    <property type="entry name" value="GTP_EFTU"/>
    <property type="match status" value="1"/>
</dbReference>
<gene>
    <name evidence="8" type="ORF">METZ01_LOCUS204559</name>
</gene>
<dbReference type="GO" id="GO:0003924">
    <property type="term" value="F:GTPase activity"/>
    <property type="evidence" value="ECO:0007669"/>
    <property type="project" value="InterPro"/>
</dbReference>
<comment type="similarity">
    <text evidence="1">Belongs to the TRAFAC class translation factor GTPase superfamily. Classic translation factor GTPase family. IF-2 subfamily.</text>
</comment>
<evidence type="ECO:0000256" key="6">
    <source>
        <dbReference type="SAM" id="MobiDB-lite"/>
    </source>
</evidence>
<dbReference type="Pfam" id="PF22042">
    <property type="entry name" value="EF-G_D2"/>
    <property type="match status" value="1"/>
</dbReference>
<dbReference type="GO" id="GO:0005737">
    <property type="term" value="C:cytoplasm"/>
    <property type="evidence" value="ECO:0007669"/>
    <property type="project" value="TreeGrafter"/>
</dbReference>
<evidence type="ECO:0000259" key="7">
    <source>
        <dbReference type="PROSITE" id="PS51722"/>
    </source>
</evidence>
<keyword evidence="4" id="KW-0648">Protein biosynthesis</keyword>
<dbReference type="InterPro" id="IPR027417">
    <property type="entry name" value="P-loop_NTPase"/>
</dbReference>